<evidence type="ECO:0008006" key="4">
    <source>
        <dbReference type="Google" id="ProtNLM"/>
    </source>
</evidence>
<dbReference type="RefSeq" id="WP_201663287.1">
    <property type="nucleotide sequence ID" value="NZ_JAEQNC010000015.1"/>
</dbReference>
<evidence type="ECO:0000256" key="1">
    <source>
        <dbReference type="SAM" id="Phobius"/>
    </source>
</evidence>
<dbReference type="EMBL" id="JAEQNC010000015">
    <property type="protein sequence ID" value="MBL0374741.1"/>
    <property type="molecule type" value="Genomic_DNA"/>
</dbReference>
<keyword evidence="1" id="KW-1133">Transmembrane helix</keyword>
<evidence type="ECO:0000313" key="2">
    <source>
        <dbReference type="EMBL" id="MBL0374741.1"/>
    </source>
</evidence>
<accession>A0A936YTN8</accession>
<feature type="transmembrane region" description="Helical" evidence="1">
    <location>
        <begin position="172"/>
        <end position="194"/>
    </location>
</feature>
<name>A0A936YTN8_9HYPH</name>
<feature type="transmembrane region" description="Helical" evidence="1">
    <location>
        <begin position="6"/>
        <end position="27"/>
    </location>
</feature>
<comment type="caution">
    <text evidence="2">The sequence shown here is derived from an EMBL/GenBank/DDBJ whole genome shotgun (WGS) entry which is preliminary data.</text>
</comment>
<protein>
    <recommendedName>
        <fullName evidence="4">Threonine/homoserine/homoserine lactone efflux protein</fullName>
    </recommendedName>
</protein>
<dbReference type="AlphaFoldDB" id="A0A936YTN8"/>
<feature type="transmembrane region" description="Helical" evidence="1">
    <location>
        <begin position="139"/>
        <end position="160"/>
    </location>
</feature>
<keyword evidence="3" id="KW-1185">Reference proteome</keyword>
<proteinExistence type="predicted"/>
<keyword evidence="1" id="KW-0812">Transmembrane</keyword>
<organism evidence="2 3">
    <name type="scientific">Rhizobium setariae</name>
    <dbReference type="NCBI Taxonomy" id="2801340"/>
    <lineage>
        <taxon>Bacteria</taxon>
        <taxon>Pseudomonadati</taxon>
        <taxon>Pseudomonadota</taxon>
        <taxon>Alphaproteobacteria</taxon>
        <taxon>Hyphomicrobiales</taxon>
        <taxon>Rhizobiaceae</taxon>
        <taxon>Rhizobium/Agrobacterium group</taxon>
        <taxon>Rhizobium</taxon>
    </lineage>
</organism>
<feature type="transmembrane region" description="Helical" evidence="1">
    <location>
        <begin position="108"/>
        <end position="127"/>
    </location>
</feature>
<reference evidence="2" key="1">
    <citation type="submission" date="2021-01" db="EMBL/GenBank/DDBJ databases">
        <title>Rhizobium sp. strain KVB221 16S ribosomal RNA gene Genome sequencing and assembly.</title>
        <authorList>
            <person name="Kang M."/>
        </authorList>
    </citation>
    <scope>NUCLEOTIDE SEQUENCE</scope>
    <source>
        <strain evidence="2">KVB221</strain>
    </source>
</reference>
<feature type="transmembrane region" description="Helical" evidence="1">
    <location>
        <begin position="66"/>
        <end position="88"/>
    </location>
</feature>
<dbReference type="Proteomes" id="UP000633219">
    <property type="component" value="Unassembled WGS sequence"/>
</dbReference>
<keyword evidence="1" id="KW-0472">Membrane</keyword>
<feature type="transmembrane region" description="Helical" evidence="1">
    <location>
        <begin position="39"/>
        <end position="60"/>
    </location>
</feature>
<gene>
    <name evidence="2" type="ORF">JJB09_22255</name>
</gene>
<evidence type="ECO:0000313" key="3">
    <source>
        <dbReference type="Proteomes" id="UP000633219"/>
    </source>
</evidence>
<sequence>MPVTNMIAFIGGTGLLLILPGPTNALLMTAGAERGFRKALPLVVVELMAYAIAISPLLAFNELLGAWRAQGGMVLKSVALVLVLVLAWRLWRSRPGAGNGPLVSGPQIFWITLFNPKSLIFAFAIFPPVTGATDLLGKIFIFAGLAILAAMAWIGMGMVLASKRQGNIPQAWLGRMAATVLCAFAIYLGISVVAEAGAMFL</sequence>